<protein>
    <submittedName>
        <fullName evidence="10">Outer membrane insertion C-terminal signal</fullName>
    </submittedName>
    <submittedName>
        <fullName evidence="9">TonB-dependent receptor</fullName>
    </submittedName>
</protein>
<sequence length="948" mass="103120">MLILKRNLLSAALASALLVAATGAQAQNAEAPAQTADQAQNTKQTDGADAAQAAKKRTQEKSTTELGAVKVTGFRASVESAIATKRDSSSIVEVVTAEDIGKLPDVSIAESLSRLPGLTAQRVDGRAQVISIRGLGPDLSTALLNGREQVTTGDNRGVEFDQYPAELLSGVVVYKTPDATLIGQGLAGTVDMRTVRPLDQNKRVLAANARYEFNGQESLNPDVSNHGYRASATYVDQFADRTFGVTFGVALQSTPTQEQKFNAWGYPNYGSSTGPFVIGGSKDYVSSNKLNRLGMLGTLEFKPSENFHSTLDLSYSDFDEAQHLRGIEFPLQWSSAVLQPGYVVNDGMVTSGTFDNVKAVVRNDYNRRKAKLYNAGWNNKFTISDNWTGETDLSWSRATRRDMELESYTGTGYVGSGATDSLGFTQTKDGYFWFTPTLDYASSQFVLTDPQGWGSGAQPNPVVQAGFINAPHTVDELKSLRLSADRYFQSGPISDMVIGVNYSDRDKQRNIDQDFLTLPNGATSAPIPQQALLGENVGLNFLGIPSQVTYDPLYLLNNGYYDLLPVALSSFAVPQDWKVKEKVSTGYIKFNIDSTIGSVPVTGNFGLQVVHTDQSSQGSRVQTGTSSTGSTQAAFIPVEDGTTYNHYLPSLNLIFNLTDQTKLRFGLARTLARARMDQLNASLVLNHDITKLTSTDPSQSFFSATGGNARLKPTIADGIDLSLEHYFADNRGYVSGAAYYKKLRDFVNPFDSYITDFSAYVNDFLTPAQQQQLGTTKGFIAAPTNNGRGNIKGLEGAVSIPLDMVTSWLNGFGFITSASYTKSSVTLGDNPNPITVPGLSKWVINSTLYYERDGFQVRVSRRHRSEFLGEVQGISATRILREVKGGSIYDAQISYSFNDGPLAGLTILAQASNLTDEPFVTFNPGYPRQVIDYQTFGRTYLIGASYKF</sequence>
<feature type="domain" description="TonB-dependent receptor-like beta-barrel" evidence="7">
    <location>
        <begin position="362"/>
        <end position="914"/>
    </location>
</feature>
<evidence type="ECO:0000256" key="1">
    <source>
        <dbReference type="ARBA" id="ARBA00004442"/>
    </source>
</evidence>
<keyword evidence="3" id="KW-0998">Cell outer membrane</keyword>
<dbReference type="CDD" id="cd01347">
    <property type="entry name" value="ligand_gated_channel"/>
    <property type="match status" value="1"/>
</dbReference>
<feature type="domain" description="TonB-dependent receptor plug" evidence="8">
    <location>
        <begin position="85"/>
        <end position="189"/>
    </location>
</feature>
<evidence type="ECO:0000313" key="11">
    <source>
        <dbReference type="Proteomes" id="UP000253740"/>
    </source>
</evidence>
<reference evidence="10" key="2">
    <citation type="submission" date="2015-08" db="EMBL/GenBank/DDBJ databases">
        <title>Complete DNA Sequence of Pseudomonas syringae pv. actinidiae, the Causal Agent of Kiwifruit Canker Disease.</title>
        <authorList>
            <person name="Rikkerink E.H.A."/>
            <person name="Fineran P.C."/>
        </authorList>
    </citation>
    <scope>NUCLEOTIDE SEQUENCE</scope>
    <source>
        <strain evidence="10">SkMP5</strain>
    </source>
</reference>
<keyword evidence="2 4" id="KW-0472">Membrane</keyword>
<keyword evidence="6" id="KW-0732">Signal</keyword>
<dbReference type="InterPro" id="IPR037066">
    <property type="entry name" value="Plug_dom_sf"/>
</dbReference>
<keyword evidence="4" id="KW-0798">TonB box</keyword>
<evidence type="ECO:0000259" key="7">
    <source>
        <dbReference type="Pfam" id="PF00593"/>
    </source>
</evidence>
<dbReference type="OrthoDB" id="8727862at2"/>
<name>A0A0K8QKW3_9GAMM</name>
<comment type="subcellular location">
    <subcellularLocation>
        <location evidence="1 4">Cell outer membrane</location>
    </subcellularLocation>
</comment>
<dbReference type="HOGENOM" id="CLU_006935_2_0_6"/>
<dbReference type="AlphaFoldDB" id="A0A0K8QKW3"/>
<dbReference type="PANTHER" id="PTHR40980">
    <property type="entry name" value="PLUG DOMAIN-CONTAINING PROTEIN"/>
    <property type="match status" value="1"/>
</dbReference>
<reference evidence="9" key="1">
    <citation type="submission" date="2015-03" db="EMBL/GenBank/DDBJ databases">
        <title>Draft genome sequence of Mizugakiibacter sediminis skMP5.</title>
        <authorList>
            <person name="Watanabe T."/>
            <person name="Kojima H."/>
            <person name="Fukui M."/>
        </authorList>
    </citation>
    <scope>NUCLEOTIDE SEQUENCE</scope>
    <source>
        <strain evidence="9">SkMP5</strain>
    </source>
</reference>
<dbReference type="Gene3D" id="2.170.130.10">
    <property type="entry name" value="TonB-dependent receptor, plug domain"/>
    <property type="match status" value="1"/>
</dbReference>
<accession>A0A0K8QKW3</accession>
<keyword evidence="9" id="KW-0675">Receptor</keyword>
<dbReference type="EMBL" id="DF970162">
    <property type="protein sequence ID" value="GAP65580.1"/>
    <property type="molecule type" value="Genomic_DNA"/>
</dbReference>
<dbReference type="SUPFAM" id="SSF56935">
    <property type="entry name" value="Porins"/>
    <property type="match status" value="1"/>
</dbReference>
<proteinExistence type="inferred from homology"/>
<dbReference type="STRING" id="1475481.GCA_000953855_00882"/>
<evidence type="ECO:0000313" key="10">
    <source>
        <dbReference type="EMBL" id="GAP65580.1"/>
    </source>
</evidence>
<gene>
    <name evidence="9" type="ORF">MBSD_1519</name>
    <name evidence="10" type="ORF">MBSD_n0870</name>
</gene>
<dbReference type="Pfam" id="PF00593">
    <property type="entry name" value="TonB_dep_Rec_b-barrel"/>
    <property type="match status" value="1"/>
</dbReference>
<dbReference type="InterPro" id="IPR010104">
    <property type="entry name" value="TonB_rcpt_bac"/>
</dbReference>
<evidence type="ECO:0000256" key="5">
    <source>
        <dbReference type="SAM" id="MobiDB-lite"/>
    </source>
</evidence>
<evidence type="ECO:0000256" key="3">
    <source>
        <dbReference type="ARBA" id="ARBA00023237"/>
    </source>
</evidence>
<dbReference type="NCBIfam" id="TIGR01782">
    <property type="entry name" value="TonB-Xanth-Caul"/>
    <property type="match status" value="1"/>
</dbReference>
<evidence type="ECO:0000313" key="9">
    <source>
        <dbReference type="EMBL" id="GAN44981.1"/>
    </source>
</evidence>
<dbReference type="Pfam" id="PF07715">
    <property type="entry name" value="Plug"/>
    <property type="match status" value="1"/>
</dbReference>
<organism evidence="10">
    <name type="scientific">Mizugakiibacter sediminis</name>
    <dbReference type="NCBI Taxonomy" id="1475481"/>
    <lineage>
        <taxon>Bacteria</taxon>
        <taxon>Pseudomonadati</taxon>
        <taxon>Pseudomonadota</taxon>
        <taxon>Gammaproteobacteria</taxon>
        <taxon>Lysobacterales</taxon>
        <taxon>Rhodanobacteraceae</taxon>
        <taxon>Mizugakiibacter</taxon>
    </lineage>
</organism>
<dbReference type="GO" id="GO:0009279">
    <property type="term" value="C:cell outer membrane"/>
    <property type="evidence" value="ECO:0007669"/>
    <property type="project" value="UniProtKB-SubCell"/>
</dbReference>
<dbReference type="RefSeq" id="WP_062535462.1">
    <property type="nucleotide sequence ID" value="NZ_DF970162.1"/>
</dbReference>
<dbReference type="InterPro" id="IPR012910">
    <property type="entry name" value="Plug_dom"/>
</dbReference>
<evidence type="ECO:0000256" key="6">
    <source>
        <dbReference type="SAM" id="SignalP"/>
    </source>
</evidence>
<dbReference type="Gene3D" id="2.40.170.20">
    <property type="entry name" value="TonB-dependent receptor, beta-barrel domain"/>
    <property type="match status" value="1"/>
</dbReference>
<feature type="chain" id="PRO_5007414697" evidence="6">
    <location>
        <begin position="27"/>
        <end position="948"/>
    </location>
</feature>
<evidence type="ECO:0000259" key="8">
    <source>
        <dbReference type="Pfam" id="PF07715"/>
    </source>
</evidence>
<keyword evidence="11" id="KW-1185">Reference proteome</keyword>
<feature type="region of interest" description="Disordered" evidence="5">
    <location>
        <begin position="31"/>
        <end position="62"/>
    </location>
</feature>
<dbReference type="Proteomes" id="UP000253740">
    <property type="component" value="Unassembled WGS sequence"/>
</dbReference>
<evidence type="ECO:0000256" key="4">
    <source>
        <dbReference type="RuleBase" id="RU003357"/>
    </source>
</evidence>
<dbReference type="InterPro" id="IPR036942">
    <property type="entry name" value="Beta-barrel_TonB_sf"/>
</dbReference>
<dbReference type="EMBL" id="DF952379">
    <property type="protein sequence ID" value="GAN44981.1"/>
    <property type="molecule type" value="Genomic_DNA"/>
</dbReference>
<feature type="signal peptide" evidence="6">
    <location>
        <begin position="1"/>
        <end position="26"/>
    </location>
</feature>
<evidence type="ECO:0000256" key="2">
    <source>
        <dbReference type="ARBA" id="ARBA00023136"/>
    </source>
</evidence>
<dbReference type="PANTHER" id="PTHR40980:SF3">
    <property type="entry name" value="TONB-DEPENDENT RECEPTOR-LIKE BETA-BARREL DOMAIN-CONTAINING PROTEIN"/>
    <property type="match status" value="1"/>
</dbReference>
<dbReference type="InterPro" id="IPR000531">
    <property type="entry name" value="Beta-barrel_TonB"/>
</dbReference>
<comment type="similarity">
    <text evidence="4">Belongs to the TonB-dependent receptor family.</text>
</comment>